<feature type="domain" description="WYL" evidence="2">
    <location>
        <begin position="162"/>
        <end position="226"/>
    </location>
</feature>
<gene>
    <name evidence="4" type="ORF">DFR38_11830</name>
</gene>
<feature type="domain" description="WCX" evidence="3">
    <location>
        <begin position="248"/>
        <end position="327"/>
    </location>
</feature>
<sequence>MAANDICRNKRLLSISRHLANAGDTGLGMQALLDKLGQLDDDMQSRSGRKSVLPSKETDSRRKMLQRDLRTLIDQGYVRPDGRGPARRYIRTQQPIEAEVDALVMDKLTLLRARCNEHNKPINMLPLLRQLLGPQGSMTGECLRIEPDSFQLIPAPIRQSCLEVAIAALRDGQMVKLTYRNRLGEKSVNELTPLYIRIKGAGLYLRARKLDGQERDYALQRFVDIQQLDRLIEEADPSPAFTTPTAMMQIRMRVSRAMEATLLDCKISPDQRITPLASGDDMSALVEATVTDDACFSRWILSWSNDIEIISPAKLREQVAVKLKTALQRYQTNQGNTDATGD</sequence>
<dbReference type="Pfam" id="PF13280">
    <property type="entry name" value="WYL"/>
    <property type="match status" value="1"/>
</dbReference>
<keyword evidence="4" id="KW-0238">DNA-binding</keyword>
<dbReference type="Proteomes" id="UP000248395">
    <property type="component" value="Unassembled WGS sequence"/>
</dbReference>
<evidence type="ECO:0000313" key="4">
    <source>
        <dbReference type="EMBL" id="PXX42750.1"/>
    </source>
</evidence>
<keyword evidence="5" id="KW-1185">Reference proteome</keyword>
<dbReference type="AlphaFoldDB" id="A0A318J517"/>
<dbReference type="InterPro" id="IPR057727">
    <property type="entry name" value="WCX_dom"/>
</dbReference>
<dbReference type="OrthoDB" id="8595817at2"/>
<dbReference type="EMBL" id="QJKC01000018">
    <property type="protein sequence ID" value="PXX42750.1"/>
    <property type="molecule type" value="Genomic_DNA"/>
</dbReference>
<evidence type="ECO:0000313" key="5">
    <source>
        <dbReference type="Proteomes" id="UP000248395"/>
    </source>
</evidence>
<dbReference type="PROSITE" id="PS52050">
    <property type="entry name" value="WYL"/>
    <property type="match status" value="1"/>
</dbReference>
<evidence type="ECO:0000259" key="3">
    <source>
        <dbReference type="Pfam" id="PF25583"/>
    </source>
</evidence>
<name>A0A318J517_9NEIS</name>
<dbReference type="RefSeq" id="WP_082693326.1">
    <property type="nucleotide sequence ID" value="NZ_LNQU01000019.1"/>
</dbReference>
<comment type="caution">
    <text evidence="4">The sequence shown here is derived from an EMBL/GenBank/DDBJ whole genome shotgun (WGS) entry which is preliminary data.</text>
</comment>
<dbReference type="GO" id="GO:0003677">
    <property type="term" value="F:DNA binding"/>
    <property type="evidence" value="ECO:0007669"/>
    <property type="project" value="UniProtKB-KW"/>
</dbReference>
<feature type="region of interest" description="Disordered" evidence="1">
    <location>
        <begin position="41"/>
        <end position="61"/>
    </location>
</feature>
<accession>A0A318J517</accession>
<dbReference type="PANTHER" id="PTHR34580">
    <property type="match status" value="1"/>
</dbReference>
<evidence type="ECO:0000259" key="2">
    <source>
        <dbReference type="Pfam" id="PF13280"/>
    </source>
</evidence>
<dbReference type="InterPro" id="IPR026881">
    <property type="entry name" value="WYL_dom"/>
</dbReference>
<protein>
    <submittedName>
        <fullName evidence="4">Putative DNA-binding transcriptional regulator YafY</fullName>
    </submittedName>
</protein>
<reference evidence="4 5" key="1">
    <citation type="submission" date="2018-05" db="EMBL/GenBank/DDBJ databases">
        <title>Genomic Encyclopedia of Type Strains, Phase IV (KMG-IV): sequencing the most valuable type-strain genomes for metagenomic binning, comparative biology and taxonomic classification.</title>
        <authorList>
            <person name="Goeker M."/>
        </authorList>
    </citation>
    <scope>NUCLEOTIDE SEQUENCE [LARGE SCALE GENOMIC DNA]</scope>
    <source>
        <strain evidence="4 5">DSM 25134</strain>
    </source>
</reference>
<dbReference type="Pfam" id="PF25583">
    <property type="entry name" value="WCX"/>
    <property type="match status" value="1"/>
</dbReference>
<evidence type="ECO:0000256" key="1">
    <source>
        <dbReference type="SAM" id="MobiDB-lite"/>
    </source>
</evidence>
<dbReference type="PANTHER" id="PTHR34580:SF1">
    <property type="entry name" value="PROTEIN PAFC"/>
    <property type="match status" value="1"/>
</dbReference>
<organism evidence="4 5">
    <name type="scientific">Aquitalea magnusonii</name>
    <dbReference type="NCBI Taxonomy" id="332411"/>
    <lineage>
        <taxon>Bacteria</taxon>
        <taxon>Pseudomonadati</taxon>
        <taxon>Pseudomonadota</taxon>
        <taxon>Betaproteobacteria</taxon>
        <taxon>Neisseriales</taxon>
        <taxon>Chromobacteriaceae</taxon>
        <taxon>Aquitalea</taxon>
    </lineage>
</organism>
<proteinExistence type="predicted"/>
<dbReference type="InterPro" id="IPR051534">
    <property type="entry name" value="CBASS_pafABC_assoc_protein"/>
</dbReference>